<evidence type="ECO:0000313" key="3">
    <source>
        <dbReference type="Proteomes" id="UP000008975"/>
    </source>
</evidence>
<proteinExistence type="predicted"/>
<reference key="2">
    <citation type="submission" date="2011-02" db="EMBL/GenBank/DDBJ databases">
        <title>Genome sequence of Microbacterium testaceum StLB037.</title>
        <authorList>
            <person name="Morohoshi T."/>
            <person name="Wang W.Z."/>
            <person name="Someya N."/>
            <person name="Ikeda T."/>
        </authorList>
    </citation>
    <scope>NUCLEOTIDE SEQUENCE</scope>
    <source>
        <strain>StLB037</strain>
    </source>
</reference>
<evidence type="ECO:0000256" key="1">
    <source>
        <dbReference type="SAM" id="Phobius"/>
    </source>
</evidence>
<name>E8NCW0_MICTS</name>
<reference evidence="2 3" key="1">
    <citation type="journal article" date="2011" name="J. Bacteriol.">
        <title>Genome sequence of Microbacterium testaceum StLB037, an N-acylhomoserine lactone-degrading bacterium isolated from potato leaves.</title>
        <authorList>
            <person name="Morohoshi T."/>
            <person name="Wang W.-Z."/>
            <person name="Someya N."/>
            <person name="Ikeda T."/>
        </authorList>
    </citation>
    <scope>NUCLEOTIDE SEQUENCE [LARGE SCALE GENOMIC DNA]</scope>
    <source>
        <strain evidence="2 3">StLB037</strain>
    </source>
</reference>
<dbReference type="Proteomes" id="UP000008975">
    <property type="component" value="Chromosome"/>
</dbReference>
<accession>E8NCW0</accession>
<feature type="transmembrane region" description="Helical" evidence="1">
    <location>
        <begin position="51"/>
        <end position="74"/>
    </location>
</feature>
<dbReference type="KEGG" id="mts:MTES_3226"/>
<dbReference type="EMBL" id="AP012052">
    <property type="protein sequence ID" value="BAJ76190.1"/>
    <property type="molecule type" value="Genomic_DNA"/>
</dbReference>
<dbReference type="HOGENOM" id="CLU_2554514_0_0_11"/>
<dbReference type="AlphaFoldDB" id="E8NCW0"/>
<keyword evidence="1" id="KW-1133">Transmembrane helix</keyword>
<evidence type="ECO:0000313" key="2">
    <source>
        <dbReference type="EMBL" id="BAJ76190.1"/>
    </source>
</evidence>
<protein>
    <submittedName>
        <fullName evidence="2">Uncharacterized protein</fullName>
    </submittedName>
</protein>
<dbReference type="STRING" id="979556.MTES_3226"/>
<gene>
    <name evidence="2" type="ordered locus">MTES_3226</name>
</gene>
<keyword evidence="1" id="KW-0472">Membrane</keyword>
<keyword evidence="1" id="KW-0812">Transmembrane</keyword>
<sequence>MRLRVGSVALALCVVGVVAGLVIFVSAAPADACAGPVVDTSLCEGVRLREAILAAALVGSALVAAALVIGALILSRERADSR</sequence>
<organism evidence="2 3">
    <name type="scientific">Microbacterium testaceum (strain StLB037)</name>
    <dbReference type="NCBI Taxonomy" id="979556"/>
    <lineage>
        <taxon>Bacteria</taxon>
        <taxon>Bacillati</taxon>
        <taxon>Actinomycetota</taxon>
        <taxon>Actinomycetes</taxon>
        <taxon>Micrococcales</taxon>
        <taxon>Microbacteriaceae</taxon>
        <taxon>Microbacterium</taxon>
    </lineage>
</organism>